<dbReference type="NCBIfam" id="NF033573">
    <property type="entry name" value="transpos_IS200"/>
    <property type="match status" value="1"/>
</dbReference>
<dbReference type="PANTHER" id="PTHR33360:SF2">
    <property type="entry name" value="TRANSPOSASE FOR INSERTION SEQUENCE ELEMENT IS200"/>
    <property type="match status" value="1"/>
</dbReference>
<dbReference type="Proteomes" id="UP000033035">
    <property type="component" value="Unassembled WGS sequence"/>
</dbReference>
<proteinExistence type="predicted"/>
<dbReference type="Gene3D" id="3.30.70.1290">
    <property type="entry name" value="Transposase IS200-like"/>
    <property type="match status" value="1"/>
</dbReference>
<feature type="domain" description="Transposase IS200-like" evidence="1">
    <location>
        <begin position="3"/>
        <end position="116"/>
    </location>
</feature>
<dbReference type="AlphaFoldDB" id="A0A0F5JKT7"/>
<dbReference type="SMART" id="SM01321">
    <property type="entry name" value="Y1_Tnp"/>
    <property type="match status" value="1"/>
</dbReference>
<evidence type="ECO:0000313" key="2">
    <source>
        <dbReference type="EMBL" id="KKB58403.1"/>
    </source>
</evidence>
<gene>
    <name evidence="2" type="ORF">HMPREF1536_01279</name>
</gene>
<keyword evidence="3" id="KW-1185">Reference proteome</keyword>
<dbReference type="PATRIC" id="fig|1203610.3.peg.1308"/>
<dbReference type="GO" id="GO:0006313">
    <property type="term" value="P:DNA transposition"/>
    <property type="evidence" value="ECO:0007669"/>
    <property type="project" value="InterPro"/>
</dbReference>
<comment type="caution">
    <text evidence="2">The sequence shown here is derived from an EMBL/GenBank/DDBJ whole genome shotgun (WGS) entry which is preliminary data.</text>
</comment>
<reference evidence="2 3" key="1">
    <citation type="submission" date="2013-04" db="EMBL/GenBank/DDBJ databases">
        <title>The Genome Sequence of Parabacteroides gordonii DSM 23371.</title>
        <authorList>
            <consortium name="The Broad Institute Genomics Platform"/>
            <person name="Earl A."/>
            <person name="Ward D."/>
            <person name="Feldgarden M."/>
            <person name="Gevers D."/>
            <person name="Martens E."/>
            <person name="Sakamoto M."/>
            <person name="Benno Y."/>
            <person name="Suzuki N."/>
            <person name="Matsunaga N."/>
            <person name="Koshihara K."/>
            <person name="Seki M."/>
            <person name="Komiya H."/>
            <person name="Walker B."/>
            <person name="Young S."/>
            <person name="Zeng Q."/>
            <person name="Gargeya S."/>
            <person name="Fitzgerald M."/>
            <person name="Haas B."/>
            <person name="Abouelleil A."/>
            <person name="Allen A.W."/>
            <person name="Alvarado L."/>
            <person name="Arachchi H.M."/>
            <person name="Berlin A.M."/>
            <person name="Chapman S.B."/>
            <person name="Gainer-Dewar J."/>
            <person name="Goldberg J."/>
            <person name="Griggs A."/>
            <person name="Gujja S."/>
            <person name="Hansen M."/>
            <person name="Howarth C."/>
            <person name="Imamovic A."/>
            <person name="Ireland A."/>
            <person name="Larimer J."/>
            <person name="McCowan C."/>
            <person name="Murphy C."/>
            <person name="Pearson M."/>
            <person name="Poon T.W."/>
            <person name="Priest M."/>
            <person name="Roberts A."/>
            <person name="Saif S."/>
            <person name="Shea T."/>
            <person name="Sisk P."/>
            <person name="Sykes S."/>
            <person name="Wortman J."/>
            <person name="Nusbaum C."/>
            <person name="Birren B."/>
        </authorList>
    </citation>
    <scope>NUCLEOTIDE SEQUENCE [LARGE SCALE GENOMIC DNA]</scope>
    <source>
        <strain evidence="2 3">MS-1</strain>
    </source>
</reference>
<evidence type="ECO:0000313" key="3">
    <source>
        <dbReference type="Proteomes" id="UP000033035"/>
    </source>
</evidence>
<dbReference type="EMBL" id="AQHW01000009">
    <property type="protein sequence ID" value="KKB58403.1"/>
    <property type="molecule type" value="Genomic_DNA"/>
</dbReference>
<dbReference type="PANTHER" id="PTHR33360">
    <property type="entry name" value="TRANSPOSASE FOR INSERTION SEQUENCE ELEMENT IS200"/>
    <property type="match status" value="1"/>
</dbReference>
<name>A0A0F5JKT7_9BACT</name>
<dbReference type="RefSeq" id="WP_028727262.1">
    <property type="nucleotide sequence ID" value="NZ_AUAE01000012.1"/>
</dbReference>
<sequence>MTYIRMMIHCVWSTKNREPQLVNKDYRIQLFEHIRIHSYNKGIYIDTIGGDKEHVHCLISLGGMQNIAKIIQLIKGESSFWFNKKGWNTLQWQDDYFAVSIGESQVDIVRRYIHNQEEHHKRKSFDVEYKEFMVKYNFQGKDKEKFG</sequence>
<dbReference type="InterPro" id="IPR002686">
    <property type="entry name" value="Transposase_17"/>
</dbReference>
<dbReference type="SUPFAM" id="SSF143422">
    <property type="entry name" value="Transposase IS200-like"/>
    <property type="match status" value="1"/>
</dbReference>
<protein>
    <recommendedName>
        <fullName evidence="1">Transposase IS200-like domain-containing protein</fullName>
    </recommendedName>
</protein>
<dbReference type="GO" id="GO:0004803">
    <property type="term" value="F:transposase activity"/>
    <property type="evidence" value="ECO:0007669"/>
    <property type="project" value="InterPro"/>
</dbReference>
<accession>A0A0F5JKT7</accession>
<dbReference type="Pfam" id="PF01797">
    <property type="entry name" value="Y1_Tnp"/>
    <property type="match status" value="1"/>
</dbReference>
<dbReference type="GO" id="GO:0003677">
    <property type="term" value="F:DNA binding"/>
    <property type="evidence" value="ECO:0007669"/>
    <property type="project" value="InterPro"/>
</dbReference>
<dbReference type="STRING" id="1203610.HMPREF1536_01279"/>
<dbReference type="HOGENOM" id="CLU_101320_1_0_10"/>
<dbReference type="InterPro" id="IPR036515">
    <property type="entry name" value="Transposase_17_sf"/>
</dbReference>
<evidence type="ECO:0000259" key="1">
    <source>
        <dbReference type="SMART" id="SM01321"/>
    </source>
</evidence>
<organism evidence="2 3">
    <name type="scientific">Parabacteroides gordonii MS-1 = DSM 23371</name>
    <dbReference type="NCBI Taxonomy" id="1203610"/>
    <lineage>
        <taxon>Bacteria</taxon>
        <taxon>Pseudomonadati</taxon>
        <taxon>Bacteroidota</taxon>
        <taxon>Bacteroidia</taxon>
        <taxon>Bacteroidales</taxon>
        <taxon>Tannerellaceae</taxon>
        <taxon>Parabacteroides</taxon>
    </lineage>
</organism>